<keyword evidence="3 5" id="KW-0067">ATP-binding</keyword>
<sequence length="464" mass="49762">MIDNGSARALAADLQKIVRSVAAVVDETHPSAELIGKVTGHIGVELADLVLVAHDFPAWEHVNVHRGVERYLAERGGDQEWFGVAGSNRSSEELIAMLATARRHAMYELGAVDYANEAVGPEESEEVVQFGAVTTTAPDGSPVVIGVRGPIAQHGPSGVARFEVIAAGRAAASATRDRIEQLMREYDVLRGKVLAFGTSEHRGNELLTFLPRPSLAPSDVVLPDGVLPAIERHTIGIAGHAKRLREAGQHLKRGLLLHGPPGTGKTHTVRYLMGRLEDATVIILTGTAMRFISKAAELARRLQPSILVVEDVDLVAQDRSSTPGGNPLLFSLLDAMDGVGADADVTFVLTTNRAAELEKALADRPGRVDLAVEIPKPDAVGRRRLLELYGRNVDLRADLEPVVAQTDGVTASFIKELLRRAVLHQVSHGVEETPVPVDDAAISAALREMNDSRNSLTRSLLGSR</sequence>
<dbReference type="EMBL" id="JAAXLS010000031">
    <property type="protein sequence ID" value="NKQ57081.1"/>
    <property type="molecule type" value="Genomic_DNA"/>
</dbReference>
<dbReference type="InterPro" id="IPR027417">
    <property type="entry name" value="P-loop_NTPase"/>
</dbReference>
<dbReference type="Proteomes" id="UP000715441">
    <property type="component" value="Unassembled WGS sequence"/>
</dbReference>
<evidence type="ECO:0000259" key="4">
    <source>
        <dbReference type="SMART" id="SM00382"/>
    </source>
</evidence>
<dbReference type="Pfam" id="PF00004">
    <property type="entry name" value="AAA"/>
    <property type="match status" value="1"/>
</dbReference>
<name>A0ABX1JBD9_9PSEU</name>
<dbReference type="SMART" id="SM00382">
    <property type="entry name" value="AAA"/>
    <property type="match status" value="1"/>
</dbReference>
<evidence type="ECO:0000256" key="1">
    <source>
        <dbReference type="ARBA" id="ARBA00006914"/>
    </source>
</evidence>
<comment type="caution">
    <text evidence="5">The sequence shown here is derived from an EMBL/GenBank/DDBJ whole genome shotgun (WGS) entry which is preliminary data.</text>
</comment>
<evidence type="ECO:0000313" key="6">
    <source>
        <dbReference type="Proteomes" id="UP000715441"/>
    </source>
</evidence>
<accession>A0ABX1JBD9</accession>
<dbReference type="SUPFAM" id="SSF52540">
    <property type="entry name" value="P-loop containing nucleoside triphosphate hydrolases"/>
    <property type="match status" value="1"/>
</dbReference>
<evidence type="ECO:0000313" key="5">
    <source>
        <dbReference type="EMBL" id="NKQ57081.1"/>
    </source>
</evidence>
<dbReference type="CDD" id="cd19481">
    <property type="entry name" value="RecA-like_protease"/>
    <property type="match status" value="1"/>
</dbReference>
<comment type="similarity">
    <text evidence="1">Belongs to the AAA ATPase family.</text>
</comment>
<gene>
    <name evidence="5" type="ORF">HFP15_29845</name>
</gene>
<feature type="domain" description="AAA+ ATPase" evidence="4">
    <location>
        <begin position="251"/>
        <end position="378"/>
    </location>
</feature>
<proteinExistence type="inferred from homology"/>
<dbReference type="PANTHER" id="PTHR23073">
    <property type="entry name" value="26S PROTEASOME REGULATORY SUBUNIT"/>
    <property type="match status" value="1"/>
</dbReference>
<dbReference type="InterPro" id="IPR003959">
    <property type="entry name" value="ATPase_AAA_core"/>
</dbReference>
<reference evidence="5 6" key="1">
    <citation type="submission" date="2020-04" db="EMBL/GenBank/DDBJ databases">
        <title>Novel species.</title>
        <authorList>
            <person name="Teo W.F.A."/>
            <person name="Lipun K."/>
            <person name="Srisuk N."/>
            <person name="Duangmal K."/>
        </authorList>
    </citation>
    <scope>NUCLEOTIDE SEQUENCE [LARGE SCALE GENOMIC DNA]</scope>
    <source>
        <strain evidence="5 6">K13G38</strain>
    </source>
</reference>
<keyword evidence="2" id="KW-0547">Nucleotide-binding</keyword>
<dbReference type="Gene3D" id="3.40.50.300">
    <property type="entry name" value="P-loop containing nucleotide triphosphate hydrolases"/>
    <property type="match status" value="1"/>
</dbReference>
<organism evidence="5 6">
    <name type="scientific">Amycolatopsis acididurans</name>
    <dbReference type="NCBI Taxonomy" id="2724524"/>
    <lineage>
        <taxon>Bacteria</taxon>
        <taxon>Bacillati</taxon>
        <taxon>Actinomycetota</taxon>
        <taxon>Actinomycetes</taxon>
        <taxon>Pseudonocardiales</taxon>
        <taxon>Pseudonocardiaceae</taxon>
        <taxon>Amycolatopsis</taxon>
    </lineage>
</organism>
<protein>
    <submittedName>
        <fullName evidence="5">ATP-binding protein</fullName>
    </submittedName>
</protein>
<dbReference type="Gene3D" id="1.10.8.60">
    <property type="match status" value="1"/>
</dbReference>
<dbReference type="GO" id="GO:0005524">
    <property type="term" value="F:ATP binding"/>
    <property type="evidence" value="ECO:0007669"/>
    <property type="project" value="UniProtKB-KW"/>
</dbReference>
<dbReference type="InterPro" id="IPR003593">
    <property type="entry name" value="AAA+_ATPase"/>
</dbReference>
<evidence type="ECO:0000256" key="2">
    <source>
        <dbReference type="ARBA" id="ARBA00022741"/>
    </source>
</evidence>
<evidence type="ECO:0000256" key="3">
    <source>
        <dbReference type="ARBA" id="ARBA00022840"/>
    </source>
</evidence>
<dbReference type="InterPro" id="IPR050221">
    <property type="entry name" value="26S_Proteasome_ATPase"/>
</dbReference>
<keyword evidence="6" id="KW-1185">Reference proteome</keyword>
<dbReference type="RefSeq" id="WP_168520111.1">
    <property type="nucleotide sequence ID" value="NZ_JAAXLS010000031.1"/>
</dbReference>